<evidence type="ECO:0000256" key="2">
    <source>
        <dbReference type="ARBA" id="ARBA00001933"/>
    </source>
</evidence>
<dbReference type="EC" id="4.3.1.19" evidence="4"/>
<dbReference type="STRING" id="117157.SAMN04489717_2105"/>
<dbReference type="PANTHER" id="PTHR43050:SF1">
    <property type="entry name" value="SERINE RACEMASE"/>
    <property type="match status" value="1"/>
</dbReference>
<keyword evidence="5" id="KW-0663">Pyridoxal phosphate</keyword>
<evidence type="ECO:0000256" key="4">
    <source>
        <dbReference type="ARBA" id="ARBA00012096"/>
    </source>
</evidence>
<reference evidence="10 11" key="1">
    <citation type="submission" date="2016-10" db="EMBL/GenBank/DDBJ databases">
        <authorList>
            <person name="de Groot N.N."/>
        </authorList>
    </citation>
    <scope>NUCLEOTIDE SEQUENCE [LARGE SCALE GENOMIC DNA]</scope>
    <source>
        <strain evidence="10 11">DSM 22024</strain>
    </source>
</reference>
<evidence type="ECO:0000256" key="8">
    <source>
        <dbReference type="ARBA" id="ARBA00031427"/>
    </source>
</evidence>
<dbReference type="SUPFAM" id="SSF53686">
    <property type="entry name" value="Tryptophan synthase beta subunit-like PLP-dependent enzymes"/>
    <property type="match status" value="1"/>
</dbReference>
<dbReference type="GO" id="GO:0004794">
    <property type="term" value="F:threonine deaminase activity"/>
    <property type="evidence" value="ECO:0007669"/>
    <property type="project" value="UniProtKB-EC"/>
</dbReference>
<name>A0A1H1QQ05_9ACTN</name>
<dbReference type="GO" id="GO:0030378">
    <property type="term" value="F:serine racemase activity"/>
    <property type="evidence" value="ECO:0007669"/>
    <property type="project" value="TreeGrafter"/>
</dbReference>
<keyword evidence="11" id="KW-1185">Reference proteome</keyword>
<dbReference type="Pfam" id="PF00291">
    <property type="entry name" value="PALP"/>
    <property type="match status" value="1"/>
</dbReference>
<evidence type="ECO:0000256" key="7">
    <source>
        <dbReference type="ARBA" id="ARBA00025527"/>
    </source>
</evidence>
<dbReference type="RefSeq" id="WP_092652776.1">
    <property type="nucleotide sequence ID" value="NZ_LT629732.1"/>
</dbReference>
<evidence type="ECO:0000256" key="6">
    <source>
        <dbReference type="ARBA" id="ARBA00023239"/>
    </source>
</evidence>
<dbReference type="GO" id="GO:0018114">
    <property type="term" value="F:threonine racemase activity"/>
    <property type="evidence" value="ECO:0007669"/>
    <property type="project" value="TreeGrafter"/>
</dbReference>
<protein>
    <recommendedName>
        <fullName evidence="4">threonine ammonia-lyase</fullName>
        <ecNumber evidence="4">4.3.1.19</ecNumber>
    </recommendedName>
    <alternativeName>
        <fullName evidence="8">Threonine deaminase</fullName>
    </alternativeName>
</protein>
<comment type="catalytic activity">
    <reaction evidence="1">
        <text>L-threonine = 2-oxobutanoate + NH4(+)</text>
        <dbReference type="Rhea" id="RHEA:22108"/>
        <dbReference type="ChEBI" id="CHEBI:16763"/>
        <dbReference type="ChEBI" id="CHEBI:28938"/>
        <dbReference type="ChEBI" id="CHEBI:57926"/>
        <dbReference type="EC" id="4.3.1.19"/>
    </reaction>
</comment>
<evidence type="ECO:0000259" key="9">
    <source>
        <dbReference type="Pfam" id="PF00291"/>
    </source>
</evidence>
<proteinExistence type="inferred from homology"/>
<dbReference type="FunFam" id="3.40.50.1100:FF:000005">
    <property type="entry name" value="Threonine dehydratase catabolic"/>
    <property type="match status" value="1"/>
</dbReference>
<keyword evidence="6" id="KW-0456">Lyase</keyword>
<dbReference type="GO" id="GO:0003941">
    <property type="term" value="F:L-serine ammonia-lyase activity"/>
    <property type="evidence" value="ECO:0007669"/>
    <property type="project" value="TreeGrafter"/>
</dbReference>
<dbReference type="OrthoDB" id="9811476at2"/>
<sequence length="320" mass="33445">MAEIALVTLDDIRTAATRIADQVLRTPLVATSWGEADRPLWLKPENLQVIGAFKVRGALNAVGALTEQERARGIVTHSSGNHAQAVALAGREYAAPVTVVMPETAPEVKVAATRALGAEVVMVPAAERESRTAELVAEHDYAYVPPYEHPDVIAGQGTIGLEILADLPDVATVLVPVGGGGLLSGVATAIKALRPNVTVLGCEPELAGDAAESMRLGERRVWPVEQTYRTMADSLRTGLGELTWAHLHERVDGVLTVTEDAIAEAVRVLATRSRLVAEPGGAVTTAAYLSHAGDLPAGPVVAVVSGGNIEPDLLVKLLGS</sequence>
<dbReference type="GO" id="GO:0030170">
    <property type="term" value="F:pyridoxal phosphate binding"/>
    <property type="evidence" value="ECO:0007669"/>
    <property type="project" value="TreeGrafter"/>
</dbReference>
<accession>A0A1H1QQ05</accession>
<dbReference type="FunFam" id="3.40.50.1100:FF:000007">
    <property type="entry name" value="L-threonine dehydratase catabolic TdcB"/>
    <property type="match status" value="1"/>
</dbReference>
<gene>
    <name evidence="10" type="ORF">SAMN04489717_2105</name>
</gene>
<comment type="similarity">
    <text evidence="3">Belongs to the serine/threonine dehydratase family.</text>
</comment>
<evidence type="ECO:0000256" key="3">
    <source>
        <dbReference type="ARBA" id="ARBA00010869"/>
    </source>
</evidence>
<dbReference type="EMBL" id="LT629732">
    <property type="protein sequence ID" value="SDS25551.1"/>
    <property type="molecule type" value="Genomic_DNA"/>
</dbReference>
<evidence type="ECO:0000256" key="5">
    <source>
        <dbReference type="ARBA" id="ARBA00022898"/>
    </source>
</evidence>
<dbReference type="Proteomes" id="UP000198983">
    <property type="component" value="Chromosome I"/>
</dbReference>
<evidence type="ECO:0000313" key="11">
    <source>
        <dbReference type="Proteomes" id="UP000198983"/>
    </source>
</evidence>
<dbReference type="GO" id="GO:0005524">
    <property type="term" value="F:ATP binding"/>
    <property type="evidence" value="ECO:0007669"/>
    <property type="project" value="TreeGrafter"/>
</dbReference>
<comment type="function">
    <text evidence="7">Catalyzes the anaerobic formation of alpha-ketobutyrate and ammonia from threonine in a two-step reaction. The first step involved a dehydration of threonine and a production of enamine intermediates (aminocrotonate), which tautomerizes to its imine form (iminobutyrate). Both intermediates are unstable and short-lived. The second step is the nonenzymatic hydrolysis of the enamine/imine intermediates to form 2-ketobutyrate and free ammonia. In the low water environment of the cell, the second step is accelerated by RidA.</text>
</comment>
<dbReference type="GO" id="GO:0070179">
    <property type="term" value="P:D-serine biosynthetic process"/>
    <property type="evidence" value="ECO:0007669"/>
    <property type="project" value="TreeGrafter"/>
</dbReference>
<dbReference type="AlphaFoldDB" id="A0A1H1QQ05"/>
<comment type="cofactor">
    <cofactor evidence="2">
        <name>pyridoxal 5'-phosphate</name>
        <dbReference type="ChEBI" id="CHEBI:597326"/>
    </cofactor>
</comment>
<feature type="domain" description="Tryptophan synthase beta chain-like PALP" evidence="9">
    <location>
        <begin position="21"/>
        <end position="306"/>
    </location>
</feature>
<dbReference type="Gene3D" id="3.40.50.1100">
    <property type="match status" value="2"/>
</dbReference>
<evidence type="ECO:0000256" key="1">
    <source>
        <dbReference type="ARBA" id="ARBA00001274"/>
    </source>
</evidence>
<evidence type="ECO:0000313" key="10">
    <source>
        <dbReference type="EMBL" id="SDS25551.1"/>
    </source>
</evidence>
<dbReference type="PANTHER" id="PTHR43050">
    <property type="entry name" value="SERINE / THREONINE RACEMASE FAMILY MEMBER"/>
    <property type="match status" value="1"/>
</dbReference>
<organism evidence="10 11">
    <name type="scientific">Actinopolymorpha singaporensis</name>
    <dbReference type="NCBI Taxonomy" id="117157"/>
    <lineage>
        <taxon>Bacteria</taxon>
        <taxon>Bacillati</taxon>
        <taxon>Actinomycetota</taxon>
        <taxon>Actinomycetes</taxon>
        <taxon>Propionibacteriales</taxon>
        <taxon>Actinopolymorphaceae</taxon>
        <taxon>Actinopolymorpha</taxon>
    </lineage>
</organism>
<dbReference type="GO" id="GO:0000287">
    <property type="term" value="F:magnesium ion binding"/>
    <property type="evidence" value="ECO:0007669"/>
    <property type="project" value="TreeGrafter"/>
</dbReference>
<dbReference type="CDD" id="cd01562">
    <property type="entry name" value="Thr-dehyd"/>
    <property type="match status" value="1"/>
</dbReference>
<dbReference type="InterPro" id="IPR001926">
    <property type="entry name" value="TrpB-like_PALP"/>
</dbReference>
<dbReference type="InterPro" id="IPR036052">
    <property type="entry name" value="TrpB-like_PALP_sf"/>
</dbReference>